<comment type="caution">
    <text evidence="1">The sequence shown here is derived from an EMBL/GenBank/DDBJ whole genome shotgun (WGS) entry which is preliminary data.</text>
</comment>
<reference evidence="1 2" key="1">
    <citation type="journal article" date="2018" name="Nat. Biotechnol.">
        <title>A standardized bacterial taxonomy based on genome phylogeny substantially revises the tree of life.</title>
        <authorList>
            <person name="Parks D.H."/>
            <person name="Chuvochina M."/>
            <person name="Waite D.W."/>
            <person name="Rinke C."/>
            <person name="Skarshewski A."/>
            <person name="Chaumeil P.A."/>
            <person name="Hugenholtz P."/>
        </authorList>
    </citation>
    <scope>NUCLEOTIDE SEQUENCE [LARGE SCALE GENOMIC DNA]</scope>
    <source>
        <strain evidence="1">UBA12021</strain>
    </source>
</reference>
<name>A0A656PLN3_UNCKA</name>
<gene>
    <name evidence="1" type="ORF">DIU24_00465</name>
</gene>
<dbReference type="EMBL" id="DQFB01000001">
    <property type="protein sequence ID" value="HCQ40165.1"/>
    <property type="molecule type" value="Genomic_DNA"/>
</dbReference>
<evidence type="ECO:0000313" key="2">
    <source>
        <dbReference type="Proteomes" id="UP000262056"/>
    </source>
</evidence>
<proteinExistence type="predicted"/>
<dbReference type="AlphaFoldDB" id="A0A656PLN3"/>
<organism evidence="1 2">
    <name type="scientific">candidate division WWE3 bacterium</name>
    <dbReference type="NCBI Taxonomy" id="2053526"/>
    <lineage>
        <taxon>Bacteria</taxon>
        <taxon>Katanobacteria</taxon>
    </lineage>
</organism>
<dbReference type="InterPro" id="IPR024524">
    <property type="entry name" value="DUF3800"/>
</dbReference>
<dbReference type="Proteomes" id="UP000262056">
    <property type="component" value="Unassembled WGS sequence"/>
</dbReference>
<protein>
    <submittedName>
        <fullName evidence="1">DUF3800 domain-containing protein</fullName>
    </submittedName>
</protein>
<dbReference type="Pfam" id="PF12686">
    <property type="entry name" value="DUF3800"/>
    <property type="match status" value="1"/>
</dbReference>
<evidence type="ECO:0000313" key="1">
    <source>
        <dbReference type="EMBL" id="HCQ40165.1"/>
    </source>
</evidence>
<accession>A0A656PLN3</accession>
<sequence>MKKYYVFLDESGDHDLTYVDENFPIFLLSATIFEEGSYNGFVEEINQLKIKYFGTDQVILHSRDIRKCEGAFKILFDLEVKENFYKDLNAILNSTKFRIIGSAINKEEHIKQYGKSAVDPYDISLVFVMERLIHITKNDSVDVSICIEKRGKKEDSMLLQQYNRIVDRGTWYVDSGVFKEKITEFKFNHKYDNIVGLQAADLCAYPVARFIINPKMPNPAFEVLKDKLCKDNRGKILGFGLKVFPISKKSHEGT</sequence>